<name>A0A1Y1UQS2_9FUNG</name>
<evidence type="ECO:0000313" key="8">
    <source>
        <dbReference type="Proteomes" id="UP000193719"/>
    </source>
</evidence>
<feature type="non-terminal residue" evidence="7">
    <location>
        <position position="1"/>
    </location>
</feature>
<dbReference type="Gene3D" id="3.20.20.370">
    <property type="entry name" value="Glycoside hydrolase/deacetylase"/>
    <property type="match status" value="1"/>
</dbReference>
<dbReference type="GO" id="GO:0046872">
    <property type="term" value="F:metal ion binding"/>
    <property type="evidence" value="ECO:0007669"/>
    <property type="project" value="UniProtKB-KW"/>
</dbReference>
<dbReference type="InterPro" id="IPR002509">
    <property type="entry name" value="NODB_dom"/>
</dbReference>
<dbReference type="PANTHER" id="PTHR46471:SF2">
    <property type="entry name" value="CHITIN DEACETYLASE-RELATED"/>
    <property type="match status" value="1"/>
</dbReference>
<dbReference type="PANTHER" id="PTHR46471">
    <property type="entry name" value="CHITIN DEACETYLASE"/>
    <property type="match status" value="1"/>
</dbReference>
<reference evidence="7 8" key="1">
    <citation type="submission" date="2016-08" db="EMBL/GenBank/DDBJ databases">
        <title>Genomes of anaerobic fungi encode conserved fungal cellulosomes for biomass hydrolysis.</title>
        <authorList>
            <consortium name="DOE Joint Genome Institute"/>
            <person name="Haitjema C.H."/>
            <person name="Gilmore S.P."/>
            <person name="Henske J.K."/>
            <person name="Solomon K.V."/>
            <person name="De Groot R."/>
            <person name="Kuo A."/>
            <person name="Mondo S.J."/>
            <person name="Salamov A.A."/>
            <person name="Labutti K."/>
            <person name="Zhao Z."/>
            <person name="Chiniquy J."/>
            <person name="Barry K."/>
            <person name="Brewer H.M."/>
            <person name="Purvine S.O."/>
            <person name="Wright A.T."/>
            <person name="Boxma B."/>
            <person name="Van Alen T."/>
            <person name="Hackstein J.H."/>
            <person name="Baker S.E."/>
            <person name="Grigoriev I.V."/>
            <person name="O'Malley M.A."/>
        </authorList>
    </citation>
    <scope>NUCLEOTIDE SEQUENCE [LARGE SCALE GENOMIC DNA]</scope>
    <source>
        <strain evidence="8">finn</strain>
    </source>
</reference>
<comment type="cofactor">
    <cofactor evidence="1">
        <name>Co(2+)</name>
        <dbReference type="ChEBI" id="CHEBI:48828"/>
    </cofactor>
</comment>
<evidence type="ECO:0000256" key="5">
    <source>
        <dbReference type="ARBA" id="ARBA00023277"/>
    </source>
</evidence>
<evidence type="ECO:0000256" key="3">
    <source>
        <dbReference type="ARBA" id="ARBA00022729"/>
    </source>
</evidence>
<keyword evidence="4" id="KW-0378">Hydrolase</keyword>
<comment type="caution">
    <text evidence="7">The sequence shown here is derived from an EMBL/GenBank/DDBJ whole genome shotgun (WGS) entry which is preliminary data.</text>
</comment>
<dbReference type="InterPro" id="IPR011330">
    <property type="entry name" value="Glyco_hydro/deAcase_b/a-brl"/>
</dbReference>
<dbReference type="GO" id="GO:0005975">
    <property type="term" value="P:carbohydrate metabolic process"/>
    <property type="evidence" value="ECO:0007669"/>
    <property type="project" value="InterPro"/>
</dbReference>
<dbReference type="Proteomes" id="UP000193719">
    <property type="component" value="Unassembled WGS sequence"/>
</dbReference>
<evidence type="ECO:0000256" key="1">
    <source>
        <dbReference type="ARBA" id="ARBA00001941"/>
    </source>
</evidence>
<gene>
    <name evidence="7" type="ORF">BCR36DRAFT_416951</name>
</gene>
<evidence type="ECO:0000256" key="2">
    <source>
        <dbReference type="ARBA" id="ARBA00022723"/>
    </source>
</evidence>
<proteinExistence type="predicted"/>
<keyword evidence="8" id="KW-1185">Reference proteome</keyword>
<dbReference type="GO" id="GO:0016810">
    <property type="term" value="F:hydrolase activity, acting on carbon-nitrogen (but not peptide) bonds"/>
    <property type="evidence" value="ECO:0007669"/>
    <property type="project" value="InterPro"/>
</dbReference>
<keyword evidence="2" id="KW-0479">Metal-binding</keyword>
<reference evidence="7 8" key="2">
    <citation type="submission" date="2016-08" db="EMBL/GenBank/DDBJ databases">
        <title>Pervasive Adenine N6-methylation of Active Genes in Fungi.</title>
        <authorList>
            <consortium name="DOE Joint Genome Institute"/>
            <person name="Mondo S.J."/>
            <person name="Dannebaum R.O."/>
            <person name="Kuo R.C."/>
            <person name="Labutti K."/>
            <person name="Haridas S."/>
            <person name="Kuo A."/>
            <person name="Salamov A."/>
            <person name="Ahrendt S.R."/>
            <person name="Lipzen A."/>
            <person name="Sullivan W."/>
            <person name="Andreopoulos W.B."/>
            <person name="Clum A."/>
            <person name="Lindquist E."/>
            <person name="Daum C."/>
            <person name="Ramamoorthy G.K."/>
            <person name="Gryganskyi A."/>
            <person name="Culley D."/>
            <person name="Magnuson J.K."/>
            <person name="James T.Y."/>
            <person name="O'Malley M.A."/>
            <person name="Stajich J.E."/>
            <person name="Spatafora J.W."/>
            <person name="Visel A."/>
            <person name="Grigoriev I.V."/>
        </authorList>
    </citation>
    <scope>NUCLEOTIDE SEQUENCE [LARGE SCALE GENOMIC DNA]</scope>
    <source>
        <strain evidence="8">finn</strain>
    </source>
</reference>
<keyword evidence="5" id="KW-0119">Carbohydrate metabolism</keyword>
<dbReference type="EMBL" id="MCFH01000100">
    <property type="protein sequence ID" value="ORX40339.1"/>
    <property type="molecule type" value="Genomic_DNA"/>
</dbReference>
<accession>A0A1Y1UQS2</accession>
<organism evidence="7 8">
    <name type="scientific">Piromyces finnis</name>
    <dbReference type="NCBI Taxonomy" id="1754191"/>
    <lineage>
        <taxon>Eukaryota</taxon>
        <taxon>Fungi</taxon>
        <taxon>Fungi incertae sedis</taxon>
        <taxon>Chytridiomycota</taxon>
        <taxon>Chytridiomycota incertae sedis</taxon>
        <taxon>Neocallimastigomycetes</taxon>
        <taxon>Neocallimastigales</taxon>
        <taxon>Neocallimastigaceae</taxon>
        <taxon>Piromyces</taxon>
    </lineage>
</organism>
<sequence length="65" mass="7257">YYNVNAETAVNIETYNHCSNPGEITLTFEDGPDVLYTESILDILKKENVKTTFFVNGKKDAAPSI</sequence>
<feature type="domain" description="NodB homology" evidence="6">
    <location>
        <begin position="22"/>
        <end position="65"/>
    </location>
</feature>
<dbReference type="OrthoDB" id="407355at2759"/>
<dbReference type="AlphaFoldDB" id="A0A1Y1UQS2"/>
<evidence type="ECO:0000313" key="7">
    <source>
        <dbReference type="EMBL" id="ORX40339.1"/>
    </source>
</evidence>
<protein>
    <recommendedName>
        <fullName evidence="6">NodB homology domain-containing protein</fullName>
    </recommendedName>
</protein>
<dbReference type="PROSITE" id="PS51677">
    <property type="entry name" value="NODB"/>
    <property type="match status" value="1"/>
</dbReference>
<evidence type="ECO:0000256" key="4">
    <source>
        <dbReference type="ARBA" id="ARBA00022801"/>
    </source>
</evidence>
<keyword evidence="3" id="KW-0732">Signal</keyword>
<evidence type="ECO:0000259" key="6">
    <source>
        <dbReference type="PROSITE" id="PS51677"/>
    </source>
</evidence>
<dbReference type="SUPFAM" id="SSF88713">
    <property type="entry name" value="Glycoside hydrolase/deacetylase"/>
    <property type="match status" value="1"/>
</dbReference>
<dbReference type="Pfam" id="PF01522">
    <property type="entry name" value="Polysacc_deac_1"/>
    <property type="match status" value="1"/>
</dbReference>